<evidence type="ECO:0000256" key="9">
    <source>
        <dbReference type="ARBA" id="ARBA00023239"/>
    </source>
</evidence>
<keyword evidence="13" id="KW-1185">Reference proteome</keyword>
<protein>
    <recommendedName>
        <fullName evidence="5">L-serine ammonia-lyase</fullName>
        <ecNumber evidence="5">4.3.1.17</ecNumber>
    </recommendedName>
</protein>
<dbReference type="EC" id="4.3.1.17" evidence="5"/>
<evidence type="ECO:0000256" key="2">
    <source>
        <dbReference type="ARBA" id="ARBA00004496"/>
    </source>
</evidence>
<dbReference type="AlphaFoldDB" id="A0A6A6ZE80"/>
<dbReference type="InterPro" id="IPR001926">
    <property type="entry name" value="TrpB-like_PALP"/>
</dbReference>
<proteinExistence type="inferred from homology"/>
<comment type="catalytic activity">
    <reaction evidence="10">
        <text>L-serine = pyruvate + NH4(+)</text>
        <dbReference type="Rhea" id="RHEA:19169"/>
        <dbReference type="ChEBI" id="CHEBI:15361"/>
        <dbReference type="ChEBI" id="CHEBI:28938"/>
        <dbReference type="ChEBI" id="CHEBI:33384"/>
        <dbReference type="EC" id="4.3.1.17"/>
    </reaction>
</comment>
<accession>A0A6A6ZE80</accession>
<dbReference type="InterPro" id="IPR000634">
    <property type="entry name" value="Ser/Thr_deHydtase_PyrdxlP-BS"/>
</dbReference>
<dbReference type="FunFam" id="3.40.50.1100:FF:000040">
    <property type="entry name" value="L-serine dehydratase, putative"/>
    <property type="match status" value="1"/>
</dbReference>
<keyword evidence="9" id="KW-0456">Lyase</keyword>
<dbReference type="SUPFAM" id="SSF53686">
    <property type="entry name" value="Tryptophan synthase beta subunit-like PLP-dependent enzymes"/>
    <property type="match status" value="1"/>
</dbReference>
<dbReference type="GO" id="GO:0003941">
    <property type="term" value="F:L-serine ammonia-lyase activity"/>
    <property type="evidence" value="ECO:0007669"/>
    <property type="project" value="UniProtKB-EC"/>
</dbReference>
<dbReference type="InterPro" id="IPR050147">
    <property type="entry name" value="Ser/Thr_Dehydratase"/>
</dbReference>
<dbReference type="PANTHER" id="PTHR48078:SF2">
    <property type="entry name" value="CATABOLIC L-SERINE_THREONINE DEHYDRATASE"/>
    <property type="match status" value="1"/>
</dbReference>
<evidence type="ECO:0000256" key="8">
    <source>
        <dbReference type="ARBA" id="ARBA00022898"/>
    </source>
</evidence>
<evidence type="ECO:0000256" key="4">
    <source>
        <dbReference type="ARBA" id="ARBA00010869"/>
    </source>
</evidence>
<dbReference type="GO" id="GO:0006565">
    <property type="term" value="P:L-serine catabolic process"/>
    <property type="evidence" value="ECO:0007669"/>
    <property type="project" value="TreeGrafter"/>
</dbReference>
<dbReference type="Pfam" id="PF00291">
    <property type="entry name" value="PALP"/>
    <property type="match status" value="1"/>
</dbReference>
<evidence type="ECO:0000256" key="10">
    <source>
        <dbReference type="ARBA" id="ARBA00049406"/>
    </source>
</evidence>
<evidence type="ECO:0000313" key="13">
    <source>
        <dbReference type="Proteomes" id="UP000799424"/>
    </source>
</evidence>
<dbReference type="PANTHER" id="PTHR48078">
    <property type="entry name" value="THREONINE DEHYDRATASE, MITOCHONDRIAL-RELATED"/>
    <property type="match status" value="1"/>
</dbReference>
<gene>
    <name evidence="12" type="ORF">CC86DRAFT_450426</name>
</gene>
<dbReference type="GO" id="GO:0004794">
    <property type="term" value="F:threonine deaminase activity"/>
    <property type="evidence" value="ECO:0007669"/>
    <property type="project" value="TreeGrafter"/>
</dbReference>
<keyword evidence="7" id="KW-0963">Cytoplasm</keyword>
<dbReference type="InterPro" id="IPR036052">
    <property type="entry name" value="TrpB-like_PALP_sf"/>
</dbReference>
<dbReference type="OrthoDB" id="7773036at2759"/>
<dbReference type="PROSITE" id="PS00165">
    <property type="entry name" value="DEHYDRATASE_SER_THR"/>
    <property type="match status" value="1"/>
</dbReference>
<dbReference type="Gene3D" id="3.40.50.1100">
    <property type="match status" value="2"/>
</dbReference>
<evidence type="ECO:0000259" key="11">
    <source>
        <dbReference type="Pfam" id="PF00291"/>
    </source>
</evidence>
<comment type="pathway">
    <text evidence="3">Carbohydrate biosynthesis; gluconeogenesis.</text>
</comment>
<comment type="cofactor">
    <cofactor evidence="1">
        <name>pyridoxal 5'-phosphate</name>
        <dbReference type="ChEBI" id="CHEBI:597326"/>
    </cofactor>
</comment>
<dbReference type="EMBL" id="MU006250">
    <property type="protein sequence ID" value="KAF2818614.1"/>
    <property type="molecule type" value="Genomic_DNA"/>
</dbReference>
<dbReference type="GO" id="GO:0009097">
    <property type="term" value="P:isoleucine biosynthetic process"/>
    <property type="evidence" value="ECO:0007669"/>
    <property type="project" value="TreeGrafter"/>
</dbReference>
<dbReference type="GO" id="GO:0006567">
    <property type="term" value="P:L-threonine catabolic process"/>
    <property type="evidence" value="ECO:0007669"/>
    <property type="project" value="TreeGrafter"/>
</dbReference>
<organism evidence="12 13">
    <name type="scientific">Ophiobolus disseminans</name>
    <dbReference type="NCBI Taxonomy" id="1469910"/>
    <lineage>
        <taxon>Eukaryota</taxon>
        <taxon>Fungi</taxon>
        <taxon>Dikarya</taxon>
        <taxon>Ascomycota</taxon>
        <taxon>Pezizomycotina</taxon>
        <taxon>Dothideomycetes</taxon>
        <taxon>Pleosporomycetidae</taxon>
        <taxon>Pleosporales</taxon>
        <taxon>Pleosporineae</taxon>
        <taxon>Phaeosphaeriaceae</taxon>
        <taxon>Ophiobolus</taxon>
    </lineage>
</organism>
<name>A0A6A6ZE80_9PLEO</name>
<evidence type="ECO:0000256" key="1">
    <source>
        <dbReference type="ARBA" id="ARBA00001933"/>
    </source>
</evidence>
<dbReference type="Proteomes" id="UP000799424">
    <property type="component" value="Unassembled WGS sequence"/>
</dbReference>
<keyword evidence="6" id="KW-0312">Gluconeogenesis</keyword>
<feature type="domain" description="Tryptophan synthase beta chain-like PALP" evidence="11">
    <location>
        <begin position="15"/>
        <end position="320"/>
    </location>
</feature>
<reference evidence="12" key="1">
    <citation type="journal article" date="2020" name="Stud. Mycol.">
        <title>101 Dothideomycetes genomes: a test case for predicting lifestyles and emergence of pathogens.</title>
        <authorList>
            <person name="Haridas S."/>
            <person name="Albert R."/>
            <person name="Binder M."/>
            <person name="Bloem J."/>
            <person name="Labutti K."/>
            <person name="Salamov A."/>
            <person name="Andreopoulos B."/>
            <person name="Baker S."/>
            <person name="Barry K."/>
            <person name="Bills G."/>
            <person name="Bluhm B."/>
            <person name="Cannon C."/>
            <person name="Castanera R."/>
            <person name="Culley D."/>
            <person name="Daum C."/>
            <person name="Ezra D."/>
            <person name="Gonzalez J."/>
            <person name="Henrissat B."/>
            <person name="Kuo A."/>
            <person name="Liang C."/>
            <person name="Lipzen A."/>
            <person name="Lutzoni F."/>
            <person name="Magnuson J."/>
            <person name="Mondo S."/>
            <person name="Nolan M."/>
            <person name="Ohm R."/>
            <person name="Pangilinan J."/>
            <person name="Park H.-J."/>
            <person name="Ramirez L."/>
            <person name="Alfaro M."/>
            <person name="Sun H."/>
            <person name="Tritt A."/>
            <person name="Yoshinaga Y."/>
            <person name="Zwiers L.-H."/>
            <person name="Turgeon B."/>
            <person name="Goodwin S."/>
            <person name="Spatafora J."/>
            <person name="Crous P."/>
            <person name="Grigoriev I."/>
        </authorList>
    </citation>
    <scope>NUCLEOTIDE SEQUENCE</scope>
    <source>
        <strain evidence="12">CBS 113818</strain>
    </source>
</reference>
<evidence type="ECO:0000256" key="5">
    <source>
        <dbReference type="ARBA" id="ARBA00012093"/>
    </source>
</evidence>
<evidence type="ECO:0000256" key="3">
    <source>
        <dbReference type="ARBA" id="ARBA00004742"/>
    </source>
</evidence>
<sequence length="338" mass="35953">MALPNGHTQDLRRPWRETPLIHSTLLSKHAGCQIFLKLETLQPSGSFKSRGIGNFLLSHLSKVPSYERSKIHFYSSSGGNAGLACVHAAITLGAPASIVVPLSTSAYMMDKIRAAGASDVIQFGASWVEADTYLKDTIMPDAQNRGEIPVYVPPFDAQDIWDGHATLIPEILAQLPSPPDALVCSVGGGGLFCGLIQGLDIAGQSDTNVLAVETHGAHSLAFSLEHGALATLPAITSIATTLGARTVARQAFEYGLRENVRSVVLSDWDAMEGCVRFADDERIMVEAACGVSLALCYGGRLKRVLPALTRESRVVVVVCGGSNVSVGMLGEWAKQITK</sequence>
<comment type="subcellular location">
    <subcellularLocation>
        <location evidence="2">Cytoplasm</location>
    </subcellularLocation>
</comment>
<dbReference type="GO" id="GO:0006094">
    <property type="term" value="P:gluconeogenesis"/>
    <property type="evidence" value="ECO:0007669"/>
    <property type="project" value="UniProtKB-KW"/>
</dbReference>
<keyword evidence="8" id="KW-0663">Pyridoxal phosphate</keyword>
<dbReference type="GO" id="GO:0005737">
    <property type="term" value="C:cytoplasm"/>
    <property type="evidence" value="ECO:0007669"/>
    <property type="project" value="UniProtKB-SubCell"/>
</dbReference>
<evidence type="ECO:0000256" key="6">
    <source>
        <dbReference type="ARBA" id="ARBA00022432"/>
    </source>
</evidence>
<comment type="similarity">
    <text evidence="4">Belongs to the serine/threonine dehydratase family.</text>
</comment>
<evidence type="ECO:0000256" key="7">
    <source>
        <dbReference type="ARBA" id="ARBA00022490"/>
    </source>
</evidence>
<dbReference type="GO" id="GO:0030170">
    <property type="term" value="F:pyridoxal phosphate binding"/>
    <property type="evidence" value="ECO:0007669"/>
    <property type="project" value="InterPro"/>
</dbReference>
<evidence type="ECO:0000313" key="12">
    <source>
        <dbReference type="EMBL" id="KAF2818614.1"/>
    </source>
</evidence>